<dbReference type="EMBL" id="GEDV01012167">
    <property type="protein sequence ID" value="JAP76390.1"/>
    <property type="molecule type" value="Transcribed_RNA"/>
</dbReference>
<protein>
    <recommendedName>
        <fullName evidence="3">Secreted protein</fullName>
    </recommendedName>
</protein>
<reference evidence="2" key="1">
    <citation type="journal article" date="2016" name="Ticks Tick Borne Dis.">
        <title>De novo assembly and annotation of the salivary gland transcriptome of Rhipicephalus appendiculatus male and female ticks during blood feeding.</title>
        <authorList>
            <person name="de Castro M.H."/>
            <person name="de Klerk D."/>
            <person name="Pienaar R."/>
            <person name="Latif A.A."/>
            <person name="Rees D.J."/>
            <person name="Mans B.J."/>
        </authorList>
    </citation>
    <scope>NUCLEOTIDE SEQUENCE</scope>
    <source>
        <tissue evidence="2">Salivary glands</tissue>
    </source>
</reference>
<name>A0A131YD48_RHIAP</name>
<accession>A0A131YD48</accession>
<dbReference type="AlphaFoldDB" id="A0A131YD48"/>
<evidence type="ECO:0000313" key="2">
    <source>
        <dbReference type="EMBL" id="JAP76390.1"/>
    </source>
</evidence>
<evidence type="ECO:0008006" key="3">
    <source>
        <dbReference type="Google" id="ProtNLM"/>
    </source>
</evidence>
<evidence type="ECO:0000256" key="1">
    <source>
        <dbReference type="SAM" id="SignalP"/>
    </source>
</evidence>
<sequence length="85" mass="9649">MVCTANFIVAKLALCVVCSSRAPVCLRYYEDHVPTSPNFNCVTSHLFRAVIRLMKYELAVVVRFCLCVCFRFSAQFLKHKSVIVA</sequence>
<keyword evidence="1" id="KW-0732">Signal</keyword>
<feature type="signal peptide" evidence="1">
    <location>
        <begin position="1"/>
        <end position="20"/>
    </location>
</feature>
<feature type="chain" id="PRO_5007284633" description="Secreted protein" evidence="1">
    <location>
        <begin position="21"/>
        <end position="85"/>
    </location>
</feature>
<organism evidence="2">
    <name type="scientific">Rhipicephalus appendiculatus</name>
    <name type="common">Brown ear tick</name>
    <dbReference type="NCBI Taxonomy" id="34631"/>
    <lineage>
        <taxon>Eukaryota</taxon>
        <taxon>Metazoa</taxon>
        <taxon>Ecdysozoa</taxon>
        <taxon>Arthropoda</taxon>
        <taxon>Chelicerata</taxon>
        <taxon>Arachnida</taxon>
        <taxon>Acari</taxon>
        <taxon>Parasitiformes</taxon>
        <taxon>Ixodida</taxon>
        <taxon>Ixodoidea</taxon>
        <taxon>Ixodidae</taxon>
        <taxon>Rhipicephalinae</taxon>
        <taxon>Rhipicephalus</taxon>
        <taxon>Rhipicephalus</taxon>
    </lineage>
</organism>
<proteinExistence type="predicted"/>